<protein>
    <submittedName>
        <fullName evidence="1">Rhamnan synthesis protein F</fullName>
    </submittedName>
</protein>
<gene>
    <name evidence="1" type="ORF">SAMN05216355_101350</name>
</gene>
<dbReference type="InterPro" id="IPR007739">
    <property type="entry name" value="RgpF"/>
</dbReference>
<keyword evidence="2" id="KW-1185">Reference proteome</keyword>
<dbReference type="AlphaFoldDB" id="A0A1G9ZSD4"/>
<accession>A0A1G9ZSD4</accession>
<evidence type="ECO:0000313" key="2">
    <source>
        <dbReference type="Proteomes" id="UP000198541"/>
    </source>
</evidence>
<reference evidence="2" key="1">
    <citation type="submission" date="2016-10" db="EMBL/GenBank/DDBJ databases">
        <authorList>
            <person name="Varghese N."/>
            <person name="Submissions S."/>
        </authorList>
    </citation>
    <scope>NUCLEOTIDE SEQUENCE [LARGE SCALE GENOMIC DNA]</scope>
    <source>
        <strain evidence="2">DSM 27982</strain>
    </source>
</reference>
<dbReference type="PANTHER" id="PTHR41244">
    <property type="entry name" value="RHAMNAN SYNTHESIS F"/>
    <property type="match status" value="1"/>
</dbReference>
<sequence length="686" mass="77217">MTKVTKTGLVRRANYFAARGRNALANLVASGSIHGYQSKHCADFNEYVSRLGGRQNSGFPDHWRVDDSLVNDDPARVAVVIHCFYPELMDELFTHLGVIPVDFDLFVTNASGQEVTVPREQLPRLGHVSIVEVANHGRDIFPTVQLINAGFLDPYDIVLKVHTKRSPWREDHAELAGDGAGWKDQLLADLLGSEQRVKEILNTFASDSSLGLVTADDCVVGPEFWGGDQHIVEQLLRRLEMSLDDPDALRFASGSMYWIRGFLLQGLRALNLQHADFDEENGQVDATTAHAVERLLGILTEEAGLRMAEVAGLGRQDTSASDAYKRFERGSGRYARAQVIPFYLPQFHDSPQNNRWWGQGFTEWSNVTAAIPGYRGHYQPKLPTELGFYDLANDEVRRKQAVLARDHGIAGFMYYYYWFSGERLLNVPIERLHASDLDQPYCIMWANENWTRRWDGRAADILVGQDYSKVPAETFIDDVMEFLLDPRYMRIGGKAVLAVYRPAQMKNFPEVVATWREKAREAGVGELYVLAVAVAEEFDGIQALGADTGIDGTLQFPPHNLPWVAGPATEVGLDSRWRGNFMSYQETVKASLAMSGTLADGEYPGAMVAFDNTARRQWTADTWYGSNPYTFRRWVAGLIDSVMSREPEHRVVFINAWNEWAESAVLEPTTRFGRTFLLALRDAVWC</sequence>
<dbReference type="RefSeq" id="WP_092532419.1">
    <property type="nucleotide sequence ID" value="NZ_FNIM01000001.1"/>
</dbReference>
<name>A0A1G9ZSD4_9ACTO</name>
<dbReference type="Pfam" id="PF05045">
    <property type="entry name" value="RgpF"/>
    <property type="match status" value="1"/>
</dbReference>
<dbReference type="Proteomes" id="UP000198541">
    <property type="component" value="Unassembled WGS sequence"/>
</dbReference>
<dbReference type="Gene3D" id="3.20.20.80">
    <property type="entry name" value="Glycosidases"/>
    <property type="match status" value="1"/>
</dbReference>
<dbReference type="EMBL" id="FNIM01000001">
    <property type="protein sequence ID" value="SDN23553.1"/>
    <property type="molecule type" value="Genomic_DNA"/>
</dbReference>
<organism evidence="1 2">
    <name type="scientific">Actinomyces ruminicola</name>
    <dbReference type="NCBI Taxonomy" id="332524"/>
    <lineage>
        <taxon>Bacteria</taxon>
        <taxon>Bacillati</taxon>
        <taxon>Actinomycetota</taxon>
        <taxon>Actinomycetes</taxon>
        <taxon>Actinomycetales</taxon>
        <taxon>Actinomycetaceae</taxon>
        <taxon>Actinomyces</taxon>
    </lineage>
</organism>
<evidence type="ECO:0000313" key="1">
    <source>
        <dbReference type="EMBL" id="SDN23553.1"/>
    </source>
</evidence>
<dbReference type="CDD" id="cd11579">
    <property type="entry name" value="Glyco_tran_WbsX"/>
    <property type="match status" value="1"/>
</dbReference>
<dbReference type="InterPro" id="IPR032719">
    <property type="entry name" value="WbsX"/>
</dbReference>
<proteinExistence type="predicted"/>
<dbReference type="PANTHER" id="PTHR41244:SF1">
    <property type="entry name" value="GLYCOSYLTRANSFERASE"/>
    <property type="match status" value="1"/>
</dbReference>
<dbReference type="Pfam" id="PF14307">
    <property type="entry name" value="Glyco_tran_WbsX"/>
    <property type="match status" value="1"/>
</dbReference>